<dbReference type="Proteomes" id="UP001178662">
    <property type="component" value="Chromosome"/>
</dbReference>
<feature type="transmembrane region" description="Helical" evidence="1">
    <location>
        <begin position="102"/>
        <end position="127"/>
    </location>
</feature>
<keyword evidence="1" id="KW-0812">Transmembrane</keyword>
<feature type="transmembrane region" description="Helical" evidence="1">
    <location>
        <begin position="36"/>
        <end position="51"/>
    </location>
</feature>
<feature type="transmembrane region" description="Helical" evidence="1">
    <location>
        <begin position="172"/>
        <end position="191"/>
    </location>
</feature>
<proteinExistence type="predicted"/>
<feature type="transmembrane region" description="Helical" evidence="1">
    <location>
        <begin position="216"/>
        <end position="236"/>
    </location>
</feature>
<gene>
    <name evidence="2" type="ORF">P0Y55_03180</name>
</gene>
<dbReference type="EMBL" id="CP119317">
    <property type="protein sequence ID" value="WEK55097.1"/>
    <property type="molecule type" value="Genomic_DNA"/>
</dbReference>
<evidence type="ECO:0000256" key="1">
    <source>
        <dbReference type="SAM" id="Phobius"/>
    </source>
</evidence>
<accession>A0AA95EYG6</accession>
<feature type="transmembrane region" description="Helical" evidence="1">
    <location>
        <begin position="148"/>
        <end position="166"/>
    </location>
</feature>
<keyword evidence="1" id="KW-0472">Membrane</keyword>
<feature type="transmembrane region" description="Helical" evidence="1">
    <location>
        <begin position="248"/>
        <end position="268"/>
    </location>
</feature>
<organism evidence="2 3">
    <name type="scientific">Candidatus Cohnella colombiensis</name>
    <dbReference type="NCBI Taxonomy" id="3121368"/>
    <lineage>
        <taxon>Bacteria</taxon>
        <taxon>Bacillati</taxon>
        <taxon>Bacillota</taxon>
        <taxon>Bacilli</taxon>
        <taxon>Bacillales</taxon>
        <taxon>Paenibacillaceae</taxon>
        <taxon>Cohnella</taxon>
    </lineage>
</organism>
<sequence length="300" mass="33374">MNNNQSAHNTRGGMIWLTTLIIVACEWGAAISSWNTLLLSWATCMIAVLYTKRVRGIVNRSQLLRELLFVAIMWIVVVLIGFEVTKIATTFVESTQHPFWQAFLISLLLTIGVIAWLLSAIIVGMTYEATKAAQLLRQAWTKLRTAPQLWSVALVTLSMQMIAVHIGNNGSVLLQIVFGCVAGYTQLWMLGRLTPPLKIKQTITASTTRRRLSPSFLGRIAIVSIFAVSLLFYILLGMYTDDAILREMLLFILSCAVLALIAWLIGYVKPLYIAVFILIVLINIIFLGIIVGVYGSLIVK</sequence>
<keyword evidence="1" id="KW-1133">Transmembrane helix</keyword>
<protein>
    <submittedName>
        <fullName evidence="2">Uncharacterized protein</fullName>
    </submittedName>
</protein>
<name>A0AA95EYG6_9BACL</name>
<evidence type="ECO:0000313" key="3">
    <source>
        <dbReference type="Proteomes" id="UP001178662"/>
    </source>
</evidence>
<evidence type="ECO:0000313" key="2">
    <source>
        <dbReference type="EMBL" id="WEK55097.1"/>
    </source>
</evidence>
<keyword evidence="3" id="KW-1185">Reference proteome</keyword>
<dbReference type="AlphaFoldDB" id="A0AA95EYG6"/>
<feature type="transmembrane region" description="Helical" evidence="1">
    <location>
        <begin position="12"/>
        <end position="30"/>
    </location>
</feature>
<feature type="transmembrane region" description="Helical" evidence="1">
    <location>
        <begin position="275"/>
        <end position="299"/>
    </location>
</feature>
<feature type="transmembrane region" description="Helical" evidence="1">
    <location>
        <begin position="63"/>
        <end position="82"/>
    </location>
</feature>
<reference evidence="2" key="1">
    <citation type="submission" date="2023-03" db="EMBL/GenBank/DDBJ databases">
        <title>Andean soil-derived lignocellulolytic bacterial consortium as a source of novel taxa and putative plastic-active enzymes.</title>
        <authorList>
            <person name="Diaz-Garcia L."/>
            <person name="Chuvochina M."/>
            <person name="Feuerriegel G."/>
            <person name="Bunk B."/>
            <person name="Sproer C."/>
            <person name="Streit W.R."/>
            <person name="Rodriguez L.M."/>
            <person name="Overmann J."/>
            <person name="Jimenez D.J."/>
        </authorList>
    </citation>
    <scope>NUCLEOTIDE SEQUENCE</scope>
    <source>
        <strain evidence="2">MAG 2441</strain>
    </source>
</reference>